<feature type="region of interest" description="Disordered" evidence="1">
    <location>
        <begin position="153"/>
        <end position="265"/>
    </location>
</feature>
<organism evidence="2 3">
    <name type="scientific">Marasmius crinis-equi</name>
    <dbReference type="NCBI Taxonomy" id="585013"/>
    <lineage>
        <taxon>Eukaryota</taxon>
        <taxon>Fungi</taxon>
        <taxon>Dikarya</taxon>
        <taxon>Basidiomycota</taxon>
        <taxon>Agaricomycotina</taxon>
        <taxon>Agaricomycetes</taxon>
        <taxon>Agaricomycetidae</taxon>
        <taxon>Agaricales</taxon>
        <taxon>Marasmiineae</taxon>
        <taxon>Marasmiaceae</taxon>
        <taxon>Marasmius</taxon>
    </lineage>
</organism>
<name>A0ABR3ELT2_9AGAR</name>
<feature type="compositionally biased region" description="Pro residues" evidence="1">
    <location>
        <begin position="110"/>
        <end position="120"/>
    </location>
</feature>
<gene>
    <name evidence="2" type="ORF">V5O48_018248</name>
</gene>
<dbReference type="EMBL" id="JBAHYK010003180">
    <property type="protein sequence ID" value="KAL0563813.1"/>
    <property type="molecule type" value="Genomic_DNA"/>
</dbReference>
<comment type="caution">
    <text evidence="2">The sequence shown here is derived from an EMBL/GenBank/DDBJ whole genome shotgun (WGS) entry which is preliminary data.</text>
</comment>
<proteinExistence type="predicted"/>
<evidence type="ECO:0000313" key="2">
    <source>
        <dbReference type="EMBL" id="KAL0563813.1"/>
    </source>
</evidence>
<sequence>KKKSHTHAQFTKFYQDSVPDQVFQRFEFLMSLYDLTGSKWNGKDSSPCPQVDSILWVFSATADIAVQDLEDWVRYAALPAKRMADSPYNFGAITFETGLASSPTLAGSSPLPPSSPPSSSPPSLLSRISGISSPESPRSSLLERISDISSPLTLGSPSPFLPPSSQPRATKGWFASPPSAARSSIASSSKVTLDRRPLKRKASPSSPTPASRKKMRHLGSIDLSQDWRARGKMKAEPAVDDSEIIDLTGQDDDDDDGYLADDEAC</sequence>
<feature type="non-terminal residue" evidence="2">
    <location>
        <position position="1"/>
    </location>
</feature>
<keyword evidence="3" id="KW-1185">Reference proteome</keyword>
<feature type="region of interest" description="Disordered" evidence="1">
    <location>
        <begin position="104"/>
        <end position="140"/>
    </location>
</feature>
<feature type="compositionally biased region" description="Basic and acidic residues" evidence="1">
    <location>
        <begin position="225"/>
        <end position="237"/>
    </location>
</feature>
<feature type="compositionally biased region" description="Low complexity" evidence="1">
    <location>
        <begin position="121"/>
        <end position="140"/>
    </location>
</feature>
<evidence type="ECO:0000313" key="3">
    <source>
        <dbReference type="Proteomes" id="UP001465976"/>
    </source>
</evidence>
<feature type="compositionally biased region" description="Acidic residues" evidence="1">
    <location>
        <begin position="238"/>
        <end position="265"/>
    </location>
</feature>
<reference evidence="2 3" key="1">
    <citation type="submission" date="2024-02" db="EMBL/GenBank/DDBJ databases">
        <title>A draft genome for the cacao thread blight pathogen Marasmius crinis-equi.</title>
        <authorList>
            <person name="Cohen S.P."/>
            <person name="Baruah I.K."/>
            <person name="Amoako-Attah I."/>
            <person name="Bukari Y."/>
            <person name="Meinhardt L.W."/>
            <person name="Bailey B.A."/>
        </authorList>
    </citation>
    <scope>NUCLEOTIDE SEQUENCE [LARGE SCALE GENOMIC DNA]</scope>
    <source>
        <strain evidence="2 3">GH-76</strain>
    </source>
</reference>
<accession>A0ABR3ELT2</accession>
<evidence type="ECO:0000256" key="1">
    <source>
        <dbReference type="SAM" id="MobiDB-lite"/>
    </source>
</evidence>
<feature type="compositionally biased region" description="Low complexity" evidence="1">
    <location>
        <begin position="175"/>
        <end position="189"/>
    </location>
</feature>
<dbReference type="Proteomes" id="UP001465976">
    <property type="component" value="Unassembled WGS sequence"/>
</dbReference>
<protein>
    <submittedName>
        <fullName evidence="2">Uncharacterized protein</fullName>
    </submittedName>
</protein>